<feature type="region of interest" description="Disordered" evidence="2">
    <location>
        <begin position="62"/>
        <end position="93"/>
    </location>
</feature>
<evidence type="ECO:0000256" key="1">
    <source>
        <dbReference type="HAMAP-Rule" id="MF_00386"/>
    </source>
</evidence>
<evidence type="ECO:0000256" key="2">
    <source>
        <dbReference type="SAM" id="MobiDB-lite"/>
    </source>
</evidence>
<reference evidence="3" key="1">
    <citation type="submission" date="2020-02" db="EMBL/GenBank/DDBJ databases">
        <authorList>
            <person name="Meier V. D."/>
        </authorList>
    </citation>
    <scope>NUCLEOTIDE SEQUENCE</scope>
    <source>
        <strain evidence="3">AVDCRST_MAG34</strain>
    </source>
</reference>
<keyword evidence="1" id="KW-1003">Cell membrane</keyword>
<comment type="subcellular location">
    <subcellularLocation>
        <location evidence="1">Cell membrane</location>
        <topology evidence="1">Peripheral membrane protein</topology>
        <orientation evidence="1">Cytoplasmic side</orientation>
    </subcellularLocation>
</comment>
<proteinExistence type="inferred from homology"/>
<comment type="similarity">
    <text evidence="1">Belongs to the UPF0161 family.</text>
</comment>
<comment type="function">
    <text evidence="1">Could be involved in insertion of integral membrane proteins into the membrane.</text>
</comment>
<name>A0A6J4L1Q2_9ACTN</name>
<dbReference type="AlphaFoldDB" id="A0A6J4L1Q2"/>
<dbReference type="Pfam" id="PF01809">
    <property type="entry name" value="YidD"/>
    <property type="match status" value="1"/>
</dbReference>
<dbReference type="SMART" id="SM01234">
    <property type="entry name" value="Haemolytic"/>
    <property type="match status" value="1"/>
</dbReference>
<keyword evidence="1" id="KW-0472">Membrane</keyword>
<dbReference type="HAMAP" id="MF_00386">
    <property type="entry name" value="UPF0161_YidD"/>
    <property type="match status" value="1"/>
</dbReference>
<dbReference type="PANTHER" id="PTHR33383:SF1">
    <property type="entry name" value="MEMBRANE PROTEIN INSERTION EFFICIENCY FACTOR-RELATED"/>
    <property type="match status" value="1"/>
</dbReference>
<organism evidence="3">
    <name type="scientific">uncultured Nocardioidaceae bacterium</name>
    <dbReference type="NCBI Taxonomy" id="253824"/>
    <lineage>
        <taxon>Bacteria</taxon>
        <taxon>Bacillati</taxon>
        <taxon>Actinomycetota</taxon>
        <taxon>Actinomycetes</taxon>
        <taxon>Propionibacteriales</taxon>
        <taxon>Nocardioidaceae</taxon>
        <taxon>environmental samples</taxon>
    </lineage>
</organism>
<dbReference type="NCBIfam" id="TIGR00278">
    <property type="entry name" value="membrane protein insertion efficiency factor YidD"/>
    <property type="match status" value="1"/>
</dbReference>
<feature type="compositionally biased region" description="Basic and acidic residues" evidence="2">
    <location>
        <begin position="81"/>
        <end position="93"/>
    </location>
</feature>
<dbReference type="PANTHER" id="PTHR33383">
    <property type="entry name" value="MEMBRANE PROTEIN INSERTION EFFICIENCY FACTOR-RELATED"/>
    <property type="match status" value="1"/>
</dbReference>
<sequence length="93" mass="10209">MRQLLIWLLRTYRFTISPLYGQVCRFHPSCSAYALEAVTVHGAGRGTWLAVRRVGRCHPWAAGGYDPVPPTDPGKQPAAPDIREPIAAHTEGA</sequence>
<gene>
    <name evidence="3" type="ORF">AVDCRST_MAG34-1481</name>
</gene>
<evidence type="ECO:0000313" key="3">
    <source>
        <dbReference type="EMBL" id="CAA9321718.1"/>
    </source>
</evidence>
<dbReference type="EMBL" id="CADCUI010000001">
    <property type="protein sequence ID" value="CAA9321718.1"/>
    <property type="molecule type" value="Genomic_DNA"/>
</dbReference>
<dbReference type="InterPro" id="IPR002696">
    <property type="entry name" value="Membr_insert_effic_factor_YidD"/>
</dbReference>
<dbReference type="GO" id="GO:0005886">
    <property type="term" value="C:plasma membrane"/>
    <property type="evidence" value="ECO:0007669"/>
    <property type="project" value="UniProtKB-SubCell"/>
</dbReference>
<accession>A0A6J4L1Q2</accession>
<protein>
    <recommendedName>
        <fullName evidence="1">Putative membrane protein insertion efficiency factor</fullName>
    </recommendedName>
</protein>